<keyword evidence="2" id="KW-0732">Signal</keyword>
<evidence type="ECO:0008006" key="5">
    <source>
        <dbReference type="Google" id="ProtNLM"/>
    </source>
</evidence>
<evidence type="ECO:0000313" key="3">
    <source>
        <dbReference type="EMBL" id="MEE6305923.1"/>
    </source>
</evidence>
<comment type="caution">
    <text evidence="3">The sequence shown here is derived from an EMBL/GenBank/DDBJ whole genome shotgun (WGS) entry which is preliminary data.</text>
</comment>
<protein>
    <recommendedName>
        <fullName evidence="5">Lipoprotein</fullName>
    </recommendedName>
</protein>
<sequence>MQRARRLASIAVIAVLGSTLLSACRSDSSVAVYLGDKKITEDEVSSVLDDVRSKAVSPAPTEPGATPAPGAPAPKTPSRAEVVGTLVMREVCLKLATDKGFKPSEQAPIERIAEATGLPADSRYVRLFSELDACRAGIPVTQPVAPTQEELMDVVARGRVAGVIPPDAKDGEAGQQLDGDVLRRALAMRNTLTEALEGSDVTVNPRYRPLEYPVLTFSDSSPALVVPIGQSGSDTVVDAR</sequence>
<dbReference type="RefSeq" id="WP_331206295.1">
    <property type="nucleotide sequence ID" value="NZ_JAZGQL010000003.1"/>
</dbReference>
<feature type="compositionally biased region" description="Low complexity" evidence="1">
    <location>
        <begin position="58"/>
        <end position="68"/>
    </location>
</feature>
<evidence type="ECO:0000256" key="1">
    <source>
        <dbReference type="SAM" id="MobiDB-lite"/>
    </source>
</evidence>
<keyword evidence="4" id="KW-1185">Reference proteome</keyword>
<evidence type="ECO:0000313" key="4">
    <source>
        <dbReference type="Proteomes" id="UP001339911"/>
    </source>
</evidence>
<reference evidence="3 4" key="1">
    <citation type="submission" date="2024-01" db="EMBL/GenBank/DDBJ databases">
        <title>Genome insights into Plantactinospora veratri sp. nov.</title>
        <authorList>
            <person name="Wang L."/>
        </authorList>
    </citation>
    <scope>NUCLEOTIDE SEQUENCE [LARGE SCALE GENOMIC DNA]</scope>
    <source>
        <strain evidence="3 4">NEAU-FHS4</strain>
    </source>
</reference>
<gene>
    <name evidence="3" type="ORF">V1634_03625</name>
</gene>
<proteinExistence type="predicted"/>
<dbReference type="Proteomes" id="UP001339911">
    <property type="component" value="Unassembled WGS sequence"/>
</dbReference>
<dbReference type="PROSITE" id="PS51257">
    <property type="entry name" value="PROKAR_LIPOPROTEIN"/>
    <property type="match status" value="1"/>
</dbReference>
<dbReference type="EMBL" id="JAZGQL010000003">
    <property type="protein sequence ID" value="MEE6305923.1"/>
    <property type="molecule type" value="Genomic_DNA"/>
</dbReference>
<feature type="chain" id="PRO_5045925879" description="Lipoprotein" evidence="2">
    <location>
        <begin position="24"/>
        <end position="240"/>
    </location>
</feature>
<accession>A0ABU7S7M9</accession>
<feature type="signal peptide" evidence="2">
    <location>
        <begin position="1"/>
        <end position="23"/>
    </location>
</feature>
<evidence type="ECO:0000256" key="2">
    <source>
        <dbReference type="SAM" id="SignalP"/>
    </source>
</evidence>
<feature type="region of interest" description="Disordered" evidence="1">
    <location>
        <begin position="50"/>
        <end position="78"/>
    </location>
</feature>
<organism evidence="3 4">
    <name type="scientific">Plantactinospora veratri</name>
    <dbReference type="NCBI Taxonomy" id="1436122"/>
    <lineage>
        <taxon>Bacteria</taxon>
        <taxon>Bacillati</taxon>
        <taxon>Actinomycetota</taxon>
        <taxon>Actinomycetes</taxon>
        <taxon>Micromonosporales</taxon>
        <taxon>Micromonosporaceae</taxon>
        <taxon>Plantactinospora</taxon>
    </lineage>
</organism>
<name>A0ABU7S7M9_9ACTN</name>